<dbReference type="GO" id="GO:0006412">
    <property type="term" value="P:translation"/>
    <property type="evidence" value="ECO:0007669"/>
    <property type="project" value="UniProtKB-UniRule"/>
</dbReference>
<dbReference type="KEGG" id="bbgw:UT28_C0001G0919"/>
<dbReference type="InterPro" id="IPR005825">
    <property type="entry name" value="Ribosomal_uL24_CS"/>
</dbReference>
<comment type="function">
    <text evidence="5">One of two assembly initiator proteins, it binds directly to the 5'-end of the 23S rRNA, where it nucleates assembly of the 50S subunit.</text>
</comment>
<dbReference type="EMBL" id="CP011213">
    <property type="protein sequence ID" value="AKM82696.1"/>
    <property type="molecule type" value="Genomic_DNA"/>
</dbReference>
<sequence length="110" mass="11845">MKLKKGDNVFVIAGKSKGKTGEITAVIKKDDKVVVTGVNIAKHHLKPSRKAPHGGIMDIPAPIQASNLMVVCPHCGKIVRIAHKITKDAKERICSKCKGSLDVKEKNVKA</sequence>
<evidence type="ECO:0000256" key="3">
    <source>
        <dbReference type="ARBA" id="ARBA00023274"/>
    </source>
</evidence>
<name>A0A0G4B401_9BACT</name>
<dbReference type="InterPro" id="IPR008991">
    <property type="entry name" value="Translation_prot_SH3-like_sf"/>
</dbReference>
<protein>
    <recommendedName>
        <fullName evidence="4 5">Large ribosomal subunit protein uL24</fullName>
    </recommendedName>
</protein>
<dbReference type="AlphaFoldDB" id="A0A0G4B401"/>
<comment type="subunit">
    <text evidence="5">Part of the 50S ribosomal subunit.</text>
</comment>
<dbReference type="GO" id="GO:0005840">
    <property type="term" value="C:ribosome"/>
    <property type="evidence" value="ECO:0007669"/>
    <property type="project" value="UniProtKB-KW"/>
</dbReference>
<evidence type="ECO:0000313" key="8">
    <source>
        <dbReference type="EMBL" id="AKM82696.1"/>
    </source>
</evidence>
<evidence type="ECO:0000256" key="5">
    <source>
        <dbReference type="HAMAP-Rule" id="MF_01326"/>
    </source>
</evidence>
<keyword evidence="5" id="KW-0699">rRNA-binding</keyword>
<evidence type="ECO:0000256" key="4">
    <source>
        <dbReference type="ARBA" id="ARBA00035206"/>
    </source>
</evidence>
<dbReference type="InterPro" id="IPR005824">
    <property type="entry name" value="KOW"/>
</dbReference>
<reference evidence="8 9" key="1">
    <citation type="journal article" date="2015" name="Nature">
        <title>rRNA introns, odd ribosomes, and small enigmatic genomes across a large radiation of phyla.</title>
        <authorList>
            <person name="Brown C.T."/>
            <person name="Hug L.A."/>
            <person name="Thomas B.C."/>
            <person name="Sharon I."/>
            <person name="Castelle C.J."/>
            <person name="Singh A."/>
            <person name="Wilkins M.J."/>
            <person name="Williams K.H."/>
            <person name="Banfield J.F."/>
        </authorList>
    </citation>
    <scope>NUCLEOTIDE SEQUENCE [LARGE SCALE GENOMIC DNA]</scope>
</reference>
<dbReference type="Pfam" id="PF00467">
    <property type="entry name" value="KOW"/>
    <property type="match status" value="1"/>
</dbReference>
<comment type="similarity">
    <text evidence="1 5 6">Belongs to the universal ribosomal protein uL24 family.</text>
</comment>
<dbReference type="Pfam" id="PF17136">
    <property type="entry name" value="ribosomal_L24"/>
    <property type="match status" value="1"/>
</dbReference>
<keyword evidence="5" id="KW-0694">RNA-binding</keyword>
<dbReference type="Proteomes" id="UP000035648">
    <property type="component" value="Chromosome"/>
</dbReference>
<dbReference type="GO" id="GO:0019843">
    <property type="term" value="F:rRNA binding"/>
    <property type="evidence" value="ECO:0007669"/>
    <property type="project" value="UniProtKB-UniRule"/>
</dbReference>
<dbReference type="InterPro" id="IPR003256">
    <property type="entry name" value="Ribosomal_uL24"/>
</dbReference>
<proteinExistence type="inferred from homology"/>
<dbReference type="NCBIfam" id="TIGR01079">
    <property type="entry name" value="rplX_bact"/>
    <property type="match status" value="1"/>
</dbReference>
<evidence type="ECO:0000313" key="9">
    <source>
        <dbReference type="Proteomes" id="UP000035648"/>
    </source>
</evidence>
<organism evidence="8 9">
    <name type="scientific">Berkelbacteria bacterium GW2011_GWE1_39_12</name>
    <dbReference type="NCBI Taxonomy" id="1618337"/>
    <lineage>
        <taxon>Bacteria</taxon>
        <taxon>Candidatus Berkelbacteria</taxon>
    </lineage>
</organism>
<gene>
    <name evidence="5 8" type="primary">rplX</name>
    <name evidence="8" type="ORF">UT28_C0001G0919</name>
</gene>
<evidence type="ECO:0000256" key="2">
    <source>
        <dbReference type="ARBA" id="ARBA00022980"/>
    </source>
</evidence>
<evidence type="ECO:0000256" key="1">
    <source>
        <dbReference type="ARBA" id="ARBA00010618"/>
    </source>
</evidence>
<dbReference type="InterPro" id="IPR057264">
    <property type="entry name" value="Ribosomal_uL24_C"/>
</dbReference>
<dbReference type="GO" id="GO:0003735">
    <property type="term" value="F:structural constituent of ribosome"/>
    <property type="evidence" value="ECO:0007669"/>
    <property type="project" value="InterPro"/>
</dbReference>
<dbReference type="InterPro" id="IPR041988">
    <property type="entry name" value="Ribosomal_uL24_KOW"/>
</dbReference>
<dbReference type="SUPFAM" id="SSF50104">
    <property type="entry name" value="Translation proteins SH3-like domain"/>
    <property type="match status" value="1"/>
</dbReference>
<evidence type="ECO:0000256" key="6">
    <source>
        <dbReference type="RuleBase" id="RU003477"/>
    </source>
</evidence>
<evidence type="ECO:0000259" key="7">
    <source>
        <dbReference type="SMART" id="SM00739"/>
    </source>
</evidence>
<dbReference type="PANTHER" id="PTHR12903">
    <property type="entry name" value="MITOCHONDRIAL RIBOSOMAL PROTEIN L24"/>
    <property type="match status" value="1"/>
</dbReference>
<keyword evidence="2 5" id="KW-0689">Ribosomal protein</keyword>
<dbReference type="STRING" id="1618337.UT28_C0001G0919"/>
<dbReference type="HAMAP" id="MF_01326_B">
    <property type="entry name" value="Ribosomal_uL24_B"/>
    <property type="match status" value="1"/>
</dbReference>
<dbReference type="InterPro" id="IPR014722">
    <property type="entry name" value="Rib_uL2_dom2"/>
</dbReference>
<dbReference type="PROSITE" id="PS01108">
    <property type="entry name" value="RIBOSOMAL_L24"/>
    <property type="match status" value="1"/>
</dbReference>
<keyword evidence="3 5" id="KW-0687">Ribonucleoprotein</keyword>
<dbReference type="SMART" id="SM00739">
    <property type="entry name" value="KOW"/>
    <property type="match status" value="1"/>
</dbReference>
<dbReference type="CDD" id="cd06089">
    <property type="entry name" value="KOW_RPL26"/>
    <property type="match status" value="1"/>
</dbReference>
<dbReference type="GO" id="GO:1990904">
    <property type="term" value="C:ribonucleoprotein complex"/>
    <property type="evidence" value="ECO:0007669"/>
    <property type="project" value="UniProtKB-KW"/>
</dbReference>
<comment type="function">
    <text evidence="5">One of the proteins that surrounds the polypeptide exit tunnel on the outside of the subunit.</text>
</comment>
<feature type="domain" description="KOW" evidence="7">
    <location>
        <begin position="2"/>
        <end position="29"/>
    </location>
</feature>
<dbReference type="Gene3D" id="2.30.30.30">
    <property type="match status" value="1"/>
</dbReference>
<accession>A0A0G4B401</accession>